<dbReference type="AlphaFoldDB" id="X1T5P5"/>
<accession>X1T5P5</accession>
<dbReference type="EMBL" id="BARW01021224">
    <property type="protein sequence ID" value="GAJ00648.1"/>
    <property type="molecule type" value="Genomic_DNA"/>
</dbReference>
<comment type="caution">
    <text evidence="1">The sequence shown here is derived from an EMBL/GenBank/DDBJ whole genome shotgun (WGS) entry which is preliminary data.</text>
</comment>
<sequence length="73" mass="8015">MEPKVAASNALEAVLEAKPGESILIVTDDVRKDVADAFAEGAIELGLWTRMIVLDTEENVYRVSPPHHLVEMI</sequence>
<evidence type="ECO:0000313" key="1">
    <source>
        <dbReference type="EMBL" id="GAJ00648.1"/>
    </source>
</evidence>
<proteinExistence type="predicted"/>
<gene>
    <name evidence="1" type="ORF">S12H4_35701</name>
</gene>
<reference evidence="1" key="1">
    <citation type="journal article" date="2014" name="Front. Microbiol.">
        <title>High frequency of phylogenetically diverse reductive dehalogenase-homologous genes in deep subseafloor sedimentary metagenomes.</title>
        <authorList>
            <person name="Kawai M."/>
            <person name="Futagami T."/>
            <person name="Toyoda A."/>
            <person name="Takaki Y."/>
            <person name="Nishi S."/>
            <person name="Hori S."/>
            <person name="Arai W."/>
            <person name="Tsubouchi T."/>
            <person name="Morono Y."/>
            <person name="Uchiyama I."/>
            <person name="Ito T."/>
            <person name="Fujiyama A."/>
            <person name="Inagaki F."/>
            <person name="Takami H."/>
        </authorList>
    </citation>
    <scope>NUCLEOTIDE SEQUENCE</scope>
    <source>
        <strain evidence="1">Expedition CK06-06</strain>
    </source>
</reference>
<protein>
    <submittedName>
        <fullName evidence="1">Uncharacterized protein</fullName>
    </submittedName>
</protein>
<name>X1T5P5_9ZZZZ</name>
<feature type="non-terminal residue" evidence="1">
    <location>
        <position position="73"/>
    </location>
</feature>
<organism evidence="1">
    <name type="scientific">marine sediment metagenome</name>
    <dbReference type="NCBI Taxonomy" id="412755"/>
    <lineage>
        <taxon>unclassified sequences</taxon>
        <taxon>metagenomes</taxon>
        <taxon>ecological metagenomes</taxon>
    </lineage>
</organism>